<evidence type="ECO:0000313" key="2">
    <source>
        <dbReference type="Proteomes" id="UP000324222"/>
    </source>
</evidence>
<dbReference type="EMBL" id="VSRR010000183">
    <property type="protein sequence ID" value="MPC11820.1"/>
    <property type="molecule type" value="Genomic_DNA"/>
</dbReference>
<comment type="caution">
    <text evidence="1">The sequence shown here is derived from an EMBL/GenBank/DDBJ whole genome shotgun (WGS) entry which is preliminary data.</text>
</comment>
<reference evidence="1 2" key="1">
    <citation type="submission" date="2019-05" db="EMBL/GenBank/DDBJ databases">
        <title>Another draft genome of Portunus trituberculatus and its Hox gene families provides insights of decapod evolution.</title>
        <authorList>
            <person name="Jeong J.-H."/>
            <person name="Song I."/>
            <person name="Kim S."/>
            <person name="Choi T."/>
            <person name="Kim D."/>
            <person name="Ryu S."/>
            <person name="Kim W."/>
        </authorList>
    </citation>
    <scope>NUCLEOTIDE SEQUENCE [LARGE SCALE GENOMIC DNA]</scope>
    <source>
        <tissue evidence="1">Muscle</tissue>
    </source>
</reference>
<proteinExistence type="predicted"/>
<keyword evidence="2" id="KW-1185">Reference proteome</keyword>
<accession>A0A5B7CQU5</accession>
<sequence>MVIWVGSDGVVMIYHNYTPPPLCLCYPVKAQNPLFGWFRVGDVDAGWKELAERHTSQGK</sequence>
<dbReference type="Proteomes" id="UP000324222">
    <property type="component" value="Unassembled WGS sequence"/>
</dbReference>
<name>A0A5B7CQU5_PORTR</name>
<protein>
    <submittedName>
        <fullName evidence="1">Uncharacterized protein</fullName>
    </submittedName>
</protein>
<dbReference type="AlphaFoldDB" id="A0A5B7CQU5"/>
<gene>
    <name evidence="1" type="ORF">E2C01_004495</name>
</gene>
<organism evidence="1 2">
    <name type="scientific">Portunus trituberculatus</name>
    <name type="common">Swimming crab</name>
    <name type="synonym">Neptunus trituberculatus</name>
    <dbReference type="NCBI Taxonomy" id="210409"/>
    <lineage>
        <taxon>Eukaryota</taxon>
        <taxon>Metazoa</taxon>
        <taxon>Ecdysozoa</taxon>
        <taxon>Arthropoda</taxon>
        <taxon>Crustacea</taxon>
        <taxon>Multicrustacea</taxon>
        <taxon>Malacostraca</taxon>
        <taxon>Eumalacostraca</taxon>
        <taxon>Eucarida</taxon>
        <taxon>Decapoda</taxon>
        <taxon>Pleocyemata</taxon>
        <taxon>Brachyura</taxon>
        <taxon>Eubrachyura</taxon>
        <taxon>Portunoidea</taxon>
        <taxon>Portunidae</taxon>
        <taxon>Portuninae</taxon>
        <taxon>Portunus</taxon>
    </lineage>
</organism>
<evidence type="ECO:0000313" key="1">
    <source>
        <dbReference type="EMBL" id="MPC11820.1"/>
    </source>
</evidence>